<keyword evidence="2 3" id="KW-0378">Hydrolase</keyword>
<sequence>MKPWKILRSRKAFEHRWYTVRQDCVELPDGRILDDYFVSVRPDVVLVLAVTEEHRVPLVRQYKHGVQKLLLELPGGFIEAGEGPVEAARRELAEETGYTAAEFHLLGKIHDNPTKDTNTDFLFLAAPAAATGRQCLDQYENIAVELRPLHELAELIISGEICVGNSISTIFLALECLKRRQIA</sequence>
<dbReference type="PROSITE" id="PS00893">
    <property type="entry name" value="NUDIX_BOX"/>
    <property type="match status" value="1"/>
</dbReference>
<evidence type="ECO:0000259" key="4">
    <source>
        <dbReference type="PROSITE" id="PS51462"/>
    </source>
</evidence>
<dbReference type="CDD" id="cd03424">
    <property type="entry name" value="NUDIX_ADPRase_Nudt5_UGPPase_Nudt14"/>
    <property type="match status" value="1"/>
</dbReference>
<proteinExistence type="inferred from homology"/>
<dbReference type="Gene3D" id="3.90.79.10">
    <property type="entry name" value="Nucleoside Triphosphate Pyrophosphohydrolase"/>
    <property type="match status" value="1"/>
</dbReference>
<dbReference type="GO" id="GO:0006753">
    <property type="term" value="P:nucleoside phosphate metabolic process"/>
    <property type="evidence" value="ECO:0007669"/>
    <property type="project" value="TreeGrafter"/>
</dbReference>
<dbReference type="SUPFAM" id="SSF55811">
    <property type="entry name" value="Nudix"/>
    <property type="match status" value="1"/>
</dbReference>
<dbReference type="InterPro" id="IPR020476">
    <property type="entry name" value="Nudix_hydrolase"/>
</dbReference>
<evidence type="ECO:0000256" key="1">
    <source>
        <dbReference type="ARBA" id="ARBA00001946"/>
    </source>
</evidence>
<evidence type="ECO:0000313" key="5">
    <source>
        <dbReference type="EMBL" id="PID58616.1"/>
    </source>
</evidence>
<comment type="cofactor">
    <cofactor evidence="1">
        <name>Mg(2+)</name>
        <dbReference type="ChEBI" id="CHEBI:18420"/>
    </cofactor>
</comment>
<evidence type="ECO:0000256" key="3">
    <source>
        <dbReference type="RuleBase" id="RU003476"/>
    </source>
</evidence>
<organism evidence="5 6">
    <name type="scientific">candidate division KSB3 bacterium</name>
    <dbReference type="NCBI Taxonomy" id="2044937"/>
    <lineage>
        <taxon>Bacteria</taxon>
        <taxon>candidate division KSB3</taxon>
    </lineage>
</organism>
<dbReference type="GO" id="GO:0019693">
    <property type="term" value="P:ribose phosphate metabolic process"/>
    <property type="evidence" value="ECO:0007669"/>
    <property type="project" value="TreeGrafter"/>
</dbReference>
<evidence type="ECO:0000256" key="2">
    <source>
        <dbReference type="ARBA" id="ARBA00022801"/>
    </source>
</evidence>
<comment type="caution">
    <text evidence="5">The sequence shown here is derived from an EMBL/GenBank/DDBJ whole genome shotgun (WGS) entry which is preliminary data.</text>
</comment>
<feature type="domain" description="Nudix hydrolase" evidence="4">
    <location>
        <begin position="39"/>
        <end position="169"/>
    </location>
</feature>
<dbReference type="AlphaFoldDB" id="A0A2G6E934"/>
<dbReference type="Pfam" id="PF00293">
    <property type="entry name" value="NUDIX"/>
    <property type="match status" value="1"/>
</dbReference>
<dbReference type="InterPro" id="IPR000086">
    <property type="entry name" value="NUDIX_hydrolase_dom"/>
</dbReference>
<name>A0A2G6E934_9BACT</name>
<evidence type="ECO:0000313" key="6">
    <source>
        <dbReference type="Proteomes" id="UP000229740"/>
    </source>
</evidence>
<dbReference type="PRINTS" id="PR00502">
    <property type="entry name" value="NUDIXFAMILY"/>
</dbReference>
<gene>
    <name evidence="5" type="ORF">CSB45_03470</name>
</gene>
<dbReference type="PANTHER" id="PTHR11839:SF18">
    <property type="entry name" value="NUDIX HYDROLASE DOMAIN-CONTAINING PROTEIN"/>
    <property type="match status" value="1"/>
</dbReference>
<dbReference type="Proteomes" id="UP000229740">
    <property type="component" value="Unassembled WGS sequence"/>
</dbReference>
<dbReference type="InterPro" id="IPR020084">
    <property type="entry name" value="NUDIX_hydrolase_CS"/>
</dbReference>
<dbReference type="GO" id="GO:0016462">
    <property type="term" value="F:pyrophosphatase activity"/>
    <property type="evidence" value="ECO:0007669"/>
    <property type="project" value="UniProtKB-ARBA"/>
</dbReference>
<reference evidence="5 6" key="1">
    <citation type="submission" date="2017-10" db="EMBL/GenBank/DDBJ databases">
        <title>Novel microbial diversity and functional potential in the marine mammal oral microbiome.</title>
        <authorList>
            <person name="Dudek N.K."/>
            <person name="Sun C.L."/>
            <person name="Burstein D."/>
            <person name="Kantor R.S."/>
            <person name="Aliaga Goltsman D.S."/>
            <person name="Bik E.M."/>
            <person name="Thomas B.C."/>
            <person name="Banfield J.F."/>
            <person name="Relman D.A."/>
        </authorList>
    </citation>
    <scope>NUCLEOTIDE SEQUENCE [LARGE SCALE GENOMIC DNA]</scope>
    <source>
        <strain evidence="5">DOLZORAL124_49_17</strain>
    </source>
</reference>
<comment type="similarity">
    <text evidence="3">Belongs to the Nudix hydrolase family.</text>
</comment>
<dbReference type="InterPro" id="IPR015797">
    <property type="entry name" value="NUDIX_hydrolase-like_dom_sf"/>
</dbReference>
<protein>
    <submittedName>
        <fullName evidence="5">NUDIX hydrolase</fullName>
    </submittedName>
</protein>
<dbReference type="PROSITE" id="PS51462">
    <property type="entry name" value="NUDIX"/>
    <property type="match status" value="1"/>
</dbReference>
<accession>A0A2G6E934</accession>
<dbReference type="EMBL" id="PDPS01000022">
    <property type="protein sequence ID" value="PID58616.1"/>
    <property type="molecule type" value="Genomic_DNA"/>
</dbReference>
<dbReference type="PANTHER" id="PTHR11839">
    <property type="entry name" value="UDP/ADP-SUGAR PYROPHOSPHATASE"/>
    <property type="match status" value="1"/>
</dbReference>